<keyword evidence="1" id="KW-0808">Transferase</keyword>
<organism evidence="1 2">
    <name type="scientific">Aphis craccivora</name>
    <name type="common">Cowpea aphid</name>
    <dbReference type="NCBI Taxonomy" id="307492"/>
    <lineage>
        <taxon>Eukaryota</taxon>
        <taxon>Metazoa</taxon>
        <taxon>Ecdysozoa</taxon>
        <taxon>Arthropoda</taxon>
        <taxon>Hexapoda</taxon>
        <taxon>Insecta</taxon>
        <taxon>Pterygota</taxon>
        <taxon>Neoptera</taxon>
        <taxon>Paraneoptera</taxon>
        <taxon>Hemiptera</taxon>
        <taxon>Sternorrhyncha</taxon>
        <taxon>Aphidomorpha</taxon>
        <taxon>Aphidoidea</taxon>
        <taxon>Aphididae</taxon>
        <taxon>Aphidini</taxon>
        <taxon>Aphis</taxon>
        <taxon>Aphis</taxon>
    </lineage>
</organism>
<keyword evidence="2" id="KW-1185">Reference proteome</keyword>
<proteinExistence type="predicted"/>
<dbReference type="GO" id="GO:0003964">
    <property type="term" value="F:RNA-directed DNA polymerase activity"/>
    <property type="evidence" value="ECO:0007669"/>
    <property type="project" value="UniProtKB-KW"/>
</dbReference>
<name>A0A6G0YX93_APHCR</name>
<comment type="caution">
    <text evidence="1">The sequence shown here is derived from an EMBL/GenBank/DDBJ whole genome shotgun (WGS) entry which is preliminary data.</text>
</comment>
<dbReference type="OrthoDB" id="6630579at2759"/>
<evidence type="ECO:0000313" key="1">
    <source>
        <dbReference type="EMBL" id="KAF0762474.1"/>
    </source>
</evidence>
<sequence length="83" mass="9579">MRSRARIGHTHLTHSFLITKEPAPLCDACNVDLSIDHIVTRCPKYAVARKIFKDSSSLRLALSEENTEAIYNFFYFKHLNNKL</sequence>
<accession>A0A6G0YX93</accession>
<reference evidence="1 2" key="1">
    <citation type="submission" date="2019-08" db="EMBL/GenBank/DDBJ databases">
        <title>Whole genome of Aphis craccivora.</title>
        <authorList>
            <person name="Voronova N.V."/>
            <person name="Shulinski R.S."/>
            <person name="Bandarenka Y.V."/>
            <person name="Zhorov D.G."/>
            <person name="Warner D."/>
        </authorList>
    </citation>
    <scope>NUCLEOTIDE SEQUENCE [LARGE SCALE GENOMIC DNA]</scope>
    <source>
        <strain evidence="1">180601</strain>
        <tissue evidence="1">Whole Body</tissue>
    </source>
</reference>
<gene>
    <name evidence="1" type="ORF">FWK35_00038736</name>
</gene>
<dbReference type="AlphaFoldDB" id="A0A6G0YX93"/>
<dbReference type="EMBL" id="VUJU01002137">
    <property type="protein sequence ID" value="KAF0762474.1"/>
    <property type="molecule type" value="Genomic_DNA"/>
</dbReference>
<evidence type="ECO:0000313" key="2">
    <source>
        <dbReference type="Proteomes" id="UP000478052"/>
    </source>
</evidence>
<protein>
    <submittedName>
        <fullName evidence="1">Putative RNA-directed DNA polymerase</fullName>
    </submittedName>
</protein>
<keyword evidence="1" id="KW-0548">Nucleotidyltransferase</keyword>
<keyword evidence="1" id="KW-0695">RNA-directed DNA polymerase</keyword>
<dbReference type="Proteomes" id="UP000478052">
    <property type="component" value="Unassembled WGS sequence"/>
</dbReference>